<organism evidence="1 2">
    <name type="scientific">Paraglomus occultum</name>
    <dbReference type="NCBI Taxonomy" id="144539"/>
    <lineage>
        <taxon>Eukaryota</taxon>
        <taxon>Fungi</taxon>
        <taxon>Fungi incertae sedis</taxon>
        <taxon>Mucoromycota</taxon>
        <taxon>Glomeromycotina</taxon>
        <taxon>Glomeromycetes</taxon>
        <taxon>Paraglomerales</taxon>
        <taxon>Paraglomeraceae</taxon>
        <taxon>Paraglomus</taxon>
    </lineage>
</organism>
<gene>
    <name evidence="1" type="ORF">POCULU_LOCUS8455</name>
</gene>
<dbReference type="Proteomes" id="UP000789572">
    <property type="component" value="Unassembled WGS sequence"/>
</dbReference>
<dbReference type="AlphaFoldDB" id="A0A9N9D3F3"/>
<reference evidence="1" key="1">
    <citation type="submission" date="2021-06" db="EMBL/GenBank/DDBJ databases">
        <authorList>
            <person name="Kallberg Y."/>
            <person name="Tangrot J."/>
            <person name="Rosling A."/>
        </authorList>
    </citation>
    <scope>NUCLEOTIDE SEQUENCE</scope>
    <source>
        <strain evidence="1">IA702</strain>
    </source>
</reference>
<feature type="non-terminal residue" evidence="1">
    <location>
        <position position="46"/>
    </location>
</feature>
<evidence type="ECO:0000313" key="2">
    <source>
        <dbReference type="Proteomes" id="UP000789572"/>
    </source>
</evidence>
<evidence type="ECO:0000313" key="1">
    <source>
        <dbReference type="EMBL" id="CAG8621762.1"/>
    </source>
</evidence>
<accession>A0A9N9D3F3</accession>
<sequence length="46" mass="5056">MPKLKVGSRRKLTPEEKAPLGLVIKDTIPKHLAWGSMDAPDLSAMQ</sequence>
<keyword evidence="2" id="KW-1185">Reference proteome</keyword>
<comment type="caution">
    <text evidence="1">The sequence shown here is derived from an EMBL/GenBank/DDBJ whole genome shotgun (WGS) entry which is preliminary data.</text>
</comment>
<protein>
    <submittedName>
        <fullName evidence="1">9470_t:CDS:1</fullName>
    </submittedName>
</protein>
<dbReference type="EMBL" id="CAJVPJ010002456">
    <property type="protein sequence ID" value="CAG8621762.1"/>
    <property type="molecule type" value="Genomic_DNA"/>
</dbReference>
<proteinExistence type="predicted"/>
<name>A0A9N9D3F3_9GLOM</name>